<comment type="caution">
    <text evidence="1">The sequence shown here is derived from an EMBL/GenBank/DDBJ whole genome shotgun (WGS) entry which is preliminary data.</text>
</comment>
<dbReference type="OrthoDB" id="489287at2"/>
<protein>
    <submittedName>
        <fullName evidence="1">Uncharacterized protein</fullName>
    </submittedName>
</protein>
<accession>A0A511YGL6</accession>
<name>A0A511YGL6_9FLAO</name>
<dbReference type="EMBL" id="BJYJ01000001">
    <property type="protein sequence ID" value="GEN74306.1"/>
    <property type="molecule type" value="Genomic_DNA"/>
</dbReference>
<gene>
    <name evidence="1" type="ORF">CHA01nite_00460</name>
</gene>
<evidence type="ECO:0000313" key="2">
    <source>
        <dbReference type="Proteomes" id="UP000321863"/>
    </source>
</evidence>
<reference evidence="1 2" key="1">
    <citation type="submission" date="2019-07" db="EMBL/GenBank/DDBJ databases">
        <title>Whole genome shotgun sequence of Chryseobacterium hagamense NBRC 105253.</title>
        <authorList>
            <person name="Hosoyama A."/>
            <person name="Uohara A."/>
            <person name="Ohji S."/>
            <person name="Ichikawa N."/>
        </authorList>
    </citation>
    <scope>NUCLEOTIDE SEQUENCE [LARGE SCALE GENOMIC DNA]</scope>
    <source>
        <strain evidence="1 2">NBRC 105253</strain>
    </source>
</reference>
<dbReference type="Proteomes" id="UP000321863">
    <property type="component" value="Unassembled WGS sequence"/>
</dbReference>
<organism evidence="1 2">
    <name type="scientific">Chryseobacterium hagamense</name>
    <dbReference type="NCBI Taxonomy" id="395935"/>
    <lineage>
        <taxon>Bacteria</taxon>
        <taxon>Pseudomonadati</taxon>
        <taxon>Bacteroidota</taxon>
        <taxon>Flavobacteriia</taxon>
        <taxon>Flavobacteriales</taxon>
        <taxon>Weeksellaceae</taxon>
        <taxon>Chryseobacterium group</taxon>
        <taxon>Chryseobacterium</taxon>
    </lineage>
</organism>
<dbReference type="AlphaFoldDB" id="A0A511YGL6"/>
<sequence length="342" mass="39657">MSVNFRENDPSLESQWRAIILFGKNSAAYKFAFGKALLELASRETNTVSLKEFSPLFVSHIVEHLKKNDKQGNAQSSTFLNACRKYNNEEIDYDHLLHMTEKHGFTNVVDAFQNVNGGMIPNPFYKKDYHGTRKNIVITDELLKLTESFQFTNFNEEVEARWNLVETAWNLDLSPHLLEVKFDDDLQTLFMESDFMRRKNITSARASLNGYQKGKCFYSFQDISINSGDRNLCEVDHFFPHVHKIKMGQSGANVNGIWNLVLSDQWVNLDKGTKIPELKYLERLYKRNEFYIASRHPLGETIINQTGATSADRRRFLQKQYDLSVNLSIQKWSPLTESEPLF</sequence>
<keyword evidence="2" id="KW-1185">Reference proteome</keyword>
<dbReference type="RefSeq" id="WP_146939212.1">
    <property type="nucleotide sequence ID" value="NZ_BJYJ01000001.1"/>
</dbReference>
<proteinExistence type="predicted"/>
<evidence type="ECO:0000313" key="1">
    <source>
        <dbReference type="EMBL" id="GEN74306.1"/>
    </source>
</evidence>
<dbReference type="Gene3D" id="1.10.30.50">
    <property type="match status" value="1"/>
</dbReference>